<evidence type="ECO:0000313" key="3">
    <source>
        <dbReference type="Proteomes" id="UP001150925"/>
    </source>
</evidence>
<dbReference type="AlphaFoldDB" id="A0A9W8E344"/>
<dbReference type="OrthoDB" id="5552842at2759"/>
<evidence type="ECO:0000259" key="1">
    <source>
        <dbReference type="Pfam" id="PF09159"/>
    </source>
</evidence>
<dbReference type="InterPro" id="IPR036397">
    <property type="entry name" value="RNaseH_sf"/>
</dbReference>
<feature type="domain" description="Mitochondrial resolvase Ydc2 catalytic" evidence="1">
    <location>
        <begin position="106"/>
        <end position="378"/>
    </location>
</feature>
<dbReference type="InterPro" id="IPR039197">
    <property type="entry name" value="Mrs1/Cce1"/>
</dbReference>
<dbReference type="SUPFAM" id="SSF53098">
    <property type="entry name" value="Ribonuclease H-like"/>
    <property type="match status" value="1"/>
</dbReference>
<comment type="caution">
    <text evidence="2">The sequence shown here is derived from an EMBL/GenBank/DDBJ whole genome shotgun (WGS) entry which is preliminary data.</text>
</comment>
<dbReference type="InterPro" id="IPR015242">
    <property type="entry name" value="Ydc2_cat"/>
</dbReference>
<dbReference type="PANTHER" id="PTHR28072:SF1">
    <property type="entry name" value="CRUCIFORM CUTTING ENDONUCLEASE 1, MITOCHONDRIAL-RELATED"/>
    <property type="match status" value="1"/>
</dbReference>
<dbReference type="GO" id="GO:0003676">
    <property type="term" value="F:nucleic acid binding"/>
    <property type="evidence" value="ECO:0007669"/>
    <property type="project" value="InterPro"/>
</dbReference>
<accession>A0A9W8E344</accession>
<proteinExistence type="predicted"/>
<reference evidence="2" key="1">
    <citation type="submission" date="2022-07" db="EMBL/GenBank/DDBJ databases">
        <title>Phylogenomic reconstructions and comparative analyses of Kickxellomycotina fungi.</title>
        <authorList>
            <person name="Reynolds N.K."/>
            <person name="Stajich J.E."/>
            <person name="Barry K."/>
            <person name="Grigoriev I.V."/>
            <person name="Crous P."/>
            <person name="Smith M.E."/>
        </authorList>
    </citation>
    <scope>NUCLEOTIDE SEQUENCE</scope>
    <source>
        <strain evidence="2">RSA 1196</strain>
    </source>
</reference>
<gene>
    <name evidence="2" type="ORF">IWQ62_003205</name>
</gene>
<evidence type="ECO:0000313" key="2">
    <source>
        <dbReference type="EMBL" id="KAJ1963465.1"/>
    </source>
</evidence>
<dbReference type="EMBL" id="JANBPY010000821">
    <property type="protein sequence ID" value="KAJ1963465.1"/>
    <property type="molecule type" value="Genomic_DNA"/>
</dbReference>
<organism evidence="2 3">
    <name type="scientific">Dispira parvispora</name>
    <dbReference type="NCBI Taxonomy" id="1520584"/>
    <lineage>
        <taxon>Eukaryota</taxon>
        <taxon>Fungi</taxon>
        <taxon>Fungi incertae sedis</taxon>
        <taxon>Zoopagomycota</taxon>
        <taxon>Kickxellomycotina</taxon>
        <taxon>Dimargaritomycetes</taxon>
        <taxon>Dimargaritales</taxon>
        <taxon>Dimargaritaceae</taxon>
        <taxon>Dispira</taxon>
    </lineage>
</organism>
<sequence length="385" mass="42554">MLSLKYICTRWIPANAGSSLFWRRCCHGKQSALGNPATKSLDVTSVTTRLLKLKNIALKEKLQDCGYGVSGPKAQLASRLARGLAHYQRHCQNGAPAANLDSREIVVSIDIGVRNLSFVVVDSHRHVHQWKVIDVLGDLSIPTLLQQPWQAAWLVDNLVREHLITSTAMVSHCCHITFAIERQRFRTVGFSQIPDSVLFINVLESLLYANLLHRGASVSGYVDSNNSGGGITTDFSINNSLENTFSAPTELVSVNPVTVATYFDYSELAKLAAKQVPPSRSKKPSKSLNNKLKKQLGVQLVQACLATSIQGNTTSAQNPHSMQDISLPAWEIGRRTLSPLIVPKVLQETFLNSKKKDDMADSFLQAVAWWGWQEARQKELLALDD</sequence>
<name>A0A9W8E344_9FUNG</name>
<dbReference type="PANTHER" id="PTHR28072">
    <property type="entry name" value="CRUCIFORM CUTTING ENDONUCLEASE 1, MITOCHONDRIAL-RELATED"/>
    <property type="match status" value="1"/>
</dbReference>
<dbReference type="InterPro" id="IPR012337">
    <property type="entry name" value="RNaseH-like_sf"/>
</dbReference>
<dbReference type="Gene3D" id="3.30.420.10">
    <property type="entry name" value="Ribonuclease H-like superfamily/Ribonuclease H"/>
    <property type="match status" value="1"/>
</dbReference>
<dbReference type="Pfam" id="PF09159">
    <property type="entry name" value="Ydc2-catalyt"/>
    <property type="match status" value="1"/>
</dbReference>
<keyword evidence="3" id="KW-1185">Reference proteome</keyword>
<protein>
    <recommendedName>
        <fullName evidence="1">Mitochondrial resolvase Ydc2 catalytic domain-containing protein</fullName>
    </recommendedName>
</protein>
<dbReference type="Proteomes" id="UP001150925">
    <property type="component" value="Unassembled WGS sequence"/>
</dbReference>